<dbReference type="Proteomes" id="UP000297564">
    <property type="component" value="Unassembled WGS sequence"/>
</dbReference>
<evidence type="ECO:0000313" key="4">
    <source>
        <dbReference type="Proteomes" id="UP000297564"/>
    </source>
</evidence>
<dbReference type="EMBL" id="SMLL01000003">
    <property type="protein sequence ID" value="TFZ01233.1"/>
    <property type="molecule type" value="Genomic_DNA"/>
</dbReference>
<gene>
    <name evidence="3" type="ORF">EZ242_07570</name>
</gene>
<dbReference type="InterPro" id="IPR029069">
    <property type="entry name" value="HotDog_dom_sf"/>
</dbReference>
<comment type="caution">
    <text evidence="3">The sequence shown here is derived from an EMBL/GenBank/DDBJ whole genome shotgun (WGS) entry which is preliminary data.</text>
</comment>
<keyword evidence="4" id="KW-1185">Reference proteome</keyword>
<dbReference type="PROSITE" id="PS01328">
    <property type="entry name" value="4HBCOA_THIOESTERASE"/>
    <property type="match status" value="1"/>
</dbReference>
<name>A0A4Z0BPK9_9BURK</name>
<dbReference type="Gene3D" id="3.10.129.10">
    <property type="entry name" value="Hotdog Thioesterase"/>
    <property type="match status" value="1"/>
</dbReference>
<sequence>MSTPHKTITYSLRVEFGDCDPAGIVWFPNFFRWIDAASRNFFIQCGVPPWREIEKETGIVGTPIVDTKARFMKTASYGDELQIDVHVPEWRRKSFVQRYHCRRGDTPIMECEEVRIFGGRREDGSWYAFEVPERIRRLCE</sequence>
<organism evidence="3 4">
    <name type="scientific">Ramlibacter rhizophilus</name>
    <dbReference type="NCBI Taxonomy" id="1781167"/>
    <lineage>
        <taxon>Bacteria</taxon>
        <taxon>Pseudomonadati</taxon>
        <taxon>Pseudomonadota</taxon>
        <taxon>Betaproteobacteria</taxon>
        <taxon>Burkholderiales</taxon>
        <taxon>Comamonadaceae</taxon>
        <taxon>Ramlibacter</taxon>
    </lineage>
</organism>
<dbReference type="SUPFAM" id="SSF54637">
    <property type="entry name" value="Thioesterase/thiol ester dehydrase-isomerase"/>
    <property type="match status" value="1"/>
</dbReference>
<proteinExistence type="inferred from homology"/>
<evidence type="ECO:0000256" key="2">
    <source>
        <dbReference type="ARBA" id="ARBA00022801"/>
    </source>
</evidence>
<dbReference type="InterPro" id="IPR008272">
    <property type="entry name" value="HB-CoA_thioesterase_AS"/>
</dbReference>
<evidence type="ECO:0000313" key="3">
    <source>
        <dbReference type="EMBL" id="TFZ01233.1"/>
    </source>
</evidence>
<comment type="similarity">
    <text evidence="1">Belongs to the 4-hydroxybenzoyl-CoA thioesterase family.</text>
</comment>
<protein>
    <submittedName>
        <fullName evidence="3">Acyl-CoA thioesterase</fullName>
    </submittedName>
</protein>
<accession>A0A4Z0BPK9</accession>
<dbReference type="GO" id="GO:0016787">
    <property type="term" value="F:hydrolase activity"/>
    <property type="evidence" value="ECO:0007669"/>
    <property type="project" value="UniProtKB-KW"/>
</dbReference>
<dbReference type="RefSeq" id="WP_135284531.1">
    <property type="nucleotide sequence ID" value="NZ_SMLL01000003.1"/>
</dbReference>
<dbReference type="Pfam" id="PF13279">
    <property type="entry name" value="4HBT_2"/>
    <property type="match status" value="1"/>
</dbReference>
<reference evidence="3 4" key="1">
    <citation type="submission" date="2019-03" db="EMBL/GenBank/DDBJ databases">
        <title>Ramlibacter rhizophilus CCTCC AB2015357, whole genome shotgun sequence.</title>
        <authorList>
            <person name="Zhang X."/>
            <person name="Feng G."/>
            <person name="Zhu H."/>
        </authorList>
    </citation>
    <scope>NUCLEOTIDE SEQUENCE [LARGE SCALE GENOMIC DNA]</scope>
    <source>
        <strain evidence="3 4">CCTCC AB2015357</strain>
    </source>
</reference>
<dbReference type="CDD" id="cd00586">
    <property type="entry name" value="4HBT"/>
    <property type="match status" value="1"/>
</dbReference>
<keyword evidence="2" id="KW-0378">Hydrolase</keyword>
<dbReference type="OrthoDB" id="21822at2"/>
<evidence type="ECO:0000256" key="1">
    <source>
        <dbReference type="ARBA" id="ARBA00005953"/>
    </source>
</evidence>
<dbReference type="AlphaFoldDB" id="A0A4Z0BPK9"/>